<protein>
    <submittedName>
        <fullName evidence="1">UDP-glucosyltransferase 29</fullName>
    </submittedName>
</protein>
<sequence>MDSKQSKMNVLMLPWLAHGHISPFLELAKKLSERNFHIYLCSTPINLDSIKKRITDKLSLSIELVEIHLPSMPELPPHHHTTNGLPLHLNSTLQKAFEMASPNFSNILKTLGPDLVIHDFYPSWAPSIASSNNIPAIKFVIGGAAVLSVTRHVINHDGGVEFPFPAIKLQGYHETQYRHFLENAKASRDRQVAPVNEQLSCNLVLFNTCRELEGKYIDYLSVIGDKKVVPVGPLIQGMIDDENEQSDIIQWLDNKGESSTVFVSVGTKGFVVLPLKSGDLSSFLFV</sequence>
<accession>A0ACC0IYZ9</accession>
<proteinExistence type="predicted"/>
<keyword evidence="2" id="KW-1185">Reference proteome</keyword>
<organism evidence="1 2">
    <name type="scientific">Camellia lanceoleosa</name>
    <dbReference type="NCBI Taxonomy" id="1840588"/>
    <lineage>
        <taxon>Eukaryota</taxon>
        <taxon>Viridiplantae</taxon>
        <taxon>Streptophyta</taxon>
        <taxon>Embryophyta</taxon>
        <taxon>Tracheophyta</taxon>
        <taxon>Spermatophyta</taxon>
        <taxon>Magnoliopsida</taxon>
        <taxon>eudicotyledons</taxon>
        <taxon>Gunneridae</taxon>
        <taxon>Pentapetalae</taxon>
        <taxon>asterids</taxon>
        <taxon>Ericales</taxon>
        <taxon>Theaceae</taxon>
        <taxon>Camellia</taxon>
    </lineage>
</organism>
<dbReference type="EMBL" id="CM045758">
    <property type="protein sequence ID" value="KAI8030910.1"/>
    <property type="molecule type" value="Genomic_DNA"/>
</dbReference>
<reference evidence="1 2" key="1">
    <citation type="journal article" date="2022" name="Plant J.">
        <title>Chromosome-level genome of Camellia lanceoleosa provides a valuable resource for understanding genome evolution and self-incompatibility.</title>
        <authorList>
            <person name="Gong W."/>
            <person name="Xiao S."/>
            <person name="Wang L."/>
            <person name="Liao Z."/>
            <person name="Chang Y."/>
            <person name="Mo W."/>
            <person name="Hu G."/>
            <person name="Li W."/>
            <person name="Zhao G."/>
            <person name="Zhu H."/>
            <person name="Hu X."/>
            <person name="Ji K."/>
            <person name="Xiang X."/>
            <person name="Song Q."/>
            <person name="Yuan D."/>
            <person name="Jin S."/>
            <person name="Zhang L."/>
        </authorList>
    </citation>
    <scope>NUCLEOTIDE SEQUENCE [LARGE SCALE GENOMIC DNA]</scope>
    <source>
        <strain evidence="1">SQ_2022a</strain>
    </source>
</reference>
<name>A0ACC0IYZ9_9ERIC</name>
<evidence type="ECO:0000313" key="2">
    <source>
        <dbReference type="Proteomes" id="UP001060215"/>
    </source>
</evidence>
<dbReference type="Proteomes" id="UP001060215">
    <property type="component" value="Chromosome 1"/>
</dbReference>
<evidence type="ECO:0000313" key="1">
    <source>
        <dbReference type="EMBL" id="KAI8030910.1"/>
    </source>
</evidence>
<comment type="caution">
    <text evidence="1">The sequence shown here is derived from an EMBL/GenBank/DDBJ whole genome shotgun (WGS) entry which is preliminary data.</text>
</comment>
<gene>
    <name evidence="1" type="ORF">LOK49_LG01G00393</name>
</gene>